<sequence>MITDEFAKAFAAAWINAWNNHNLEHILEHYENDVAFYSPLIRLLNFNNEGAIKNKADLKKYFETGLKNYPDLHFKLHHCFAGVHSIVIYYSSVNEQLCAEVFELSENGKAKRVLCNYAQ</sequence>
<dbReference type="SUPFAM" id="SSF54427">
    <property type="entry name" value="NTF2-like"/>
    <property type="match status" value="1"/>
</dbReference>
<proteinExistence type="predicted"/>
<organism evidence="2 3">
    <name type="scientific">Niabella yanshanensis</name>
    <dbReference type="NCBI Taxonomy" id="577386"/>
    <lineage>
        <taxon>Bacteria</taxon>
        <taxon>Pseudomonadati</taxon>
        <taxon>Bacteroidota</taxon>
        <taxon>Chitinophagia</taxon>
        <taxon>Chitinophagales</taxon>
        <taxon>Chitinophagaceae</taxon>
        <taxon>Niabella</taxon>
    </lineage>
</organism>
<dbReference type="Proteomes" id="UP001325680">
    <property type="component" value="Chromosome"/>
</dbReference>
<feature type="domain" description="SnoaL-like" evidence="1">
    <location>
        <begin position="12"/>
        <end position="88"/>
    </location>
</feature>
<name>A0ABZ0WBM6_9BACT</name>
<dbReference type="EMBL" id="CP139960">
    <property type="protein sequence ID" value="WQD39400.1"/>
    <property type="molecule type" value="Genomic_DNA"/>
</dbReference>
<evidence type="ECO:0000313" key="2">
    <source>
        <dbReference type="EMBL" id="WQD39400.1"/>
    </source>
</evidence>
<accession>A0ABZ0WBM6</accession>
<keyword evidence="3" id="KW-1185">Reference proteome</keyword>
<dbReference type="Pfam" id="PF12680">
    <property type="entry name" value="SnoaL_2"/>
    <property type="match status" value="1"/>
</dbReference>
<dbReference type="Gene3D" id="3.10.450.50">
    <property type="match status" value="1"/>
</dbReference>
<dbReference type="RefSeq" id="WP_114788848.1">
    <property type="nucleotide sequence ID" value="NZ_CP139960.1"/>
</dbReference>
<gene>
    <name evidence="2" type="ORF">U0035_04475</name>
</gene>
<protein>
    <submittedName>
        <fullName evidence="2">Nuclear transport factor 2 family protein</fullName>
    </submittedName>
</protein>
<evidence type="ECO:0000313" key="3">
    <source>
        <dbReference type="Proteomes" id="UP001325680"/>
    </source>
</evidence>
<reference evidence="2 3" key="1">
    <citation type="submission" date="2023-12" db="EMBL/GenBank/DDBJ databases">
        <title>Genome sequencing and assembly of bacterial species from a model synthetic community.</title>
        <authorList>
            <person name="Hogle S.L."/>
        </authorList>
    </citation>
    <scope>NUCLEOTIDE SEQUENCE [LARGE SCALE GENOMIC DNA]</scope>
    <source>
        <strain evidence="2 3">HAMBI_3031</strain>
    </source>
</reference>
<dbReference type="InterPro" id="IPR037401">
    <property type="entry name" value="SnoaL-like"/>
</dbReference>
<evidence type="ECO:0000259" key="1">
    <source>
        <dbReference type="Pfam" id="PF12680"/>
    </source>
</evidence>
<dbReference type="InterPro" id="IPR032710">
    <property type="entry name" value="NTF2-like_dom_sf"/>
</dbReference>